<dbReference type="Proteomes" id="UP000028870">
    <property type="component" value="Unassembled WGS sequence"/>
</dbReference>
<proteinExistence type="predicted"/>
<dbReference type="OrthoDB" id="2987348at2"/>
<gene>
    <name evidence="3" type="ORF">BN977_03950</name>
</gene>
<dbReference type="eggNOG" id="COG0596">
    <property type="taxonomic scope" value="Bacteria"/>
</dbReference>
<evidence type="ECO:0000256" key="1">
    <source>
        <dbReference type="SAM" id="MobiDB-lite"/>
    </source>
</evidence>
<feature type="domain" description="AB hydrolase-1" evidence="2">
    <location>
        <begin position="80"/>
        <end position="210"/>
    </location>
</feature>
<feature type="region of interest" description="Disordered" evidence="1">
    <location>
        <begin position="33"/>
        <end position="58"/>
    </location>
</feature>
<dbReference type="GO" id="GO:0047372">
    <property type="term" value="F:monoacylglycerol lipase activity"/>
    <property type="evidence" value="ECO:0007669"/>
    <property type="project" value="TreeGrafter"/>
</dbReference>
<reference evidence="3" key="1">
    <citation type="submission" date="2014-03" db="EMBL/GenBank/DDBJ databases">
        <title>Draft Genome Sequence of Mycobacterium cosmeticum DSM 44829.</title>
        <authorList>
            <person name="Croce O."/>
            <person name="Robert C."/>
            <person name="Raoult D."/>
            <person name="Drancourt M."/>
        </authorList>
    </citation>
    <scope>NUCLEOTIDE SEQUENCE [LARGE SCALE GENOMIC DNA]</scope>
    <source>
        <strain evidence="3">DSM 44829</strain>
    </source>
</reference>
<evidence type="ECO:0000313" key="3">
    <source>
        <dbReference type="EMBL" id="CDO09130.1"/>
    </source>
</evidence>
<dbReference type="PRINTS" id="PR00412">
    <property type="entry name" value="EPOXHYDRLASE"/>
</dbReference>
<evidence type="ECO:0000259" key="2">
    <source>
        <dbReference type="Pfam" id="PF00561"/>
    </source>
</evidence>
<dbReference type="InterPro" id="IPR006311">
    <property type="entry name" value="TAT_signal"/>
</dbReference>
<keyword evidence="4" id="KW-1185">Reference proteome</keyword>
<dbReference type="PANTHER" id="PTHR43798:SF33">
    <property type="entry name" value="HYDROLASE, PUTATIVE (AFU_ORTHOLOGUE AFUA_2G14860)-RELATED"/>
    <property type="match status" value="1"/>
</dbReference>
<dbReference type="InterPro" id="IPR000639">
    <property type="entry name" value="Epox_hydrolase-like"/>
</dbReference>
<sequence length="350" mass="37749">MTGAASPAINRRNFARLTTLAAGALTVAACSPAPKEAPATPAGPSGPPAAPRHSLGPVKQIDAGPLTVGYVDAGPADGQPVILLHGWPYDIHSYADVTATLAGQGFRVIVPFARGFGSTRFRSADTVRNGQQSALAHDVIDLMDALNIRSAILGGYDWGGRTANVVAALWPQRVAGLVAVSGYLIVNLEANLAPLPPKAEYGWWYQYYFATPRGELGYRQNTKEFNRLIWQNASPLWHFDDSTYDLSAAAFDNPDHVAIVIHNYRWRQSLAPGEARYDEDERRLAAKPPITVPTITIGSDFDGPAKDGAGYRARYTGRYAHRVLDGIGHNVPQEAPDQFAAAVNDVHRMA</sequence>
<comment type="caution">
    <text evidence="3">The sequence shown here is derived from an EMBL/GenBank/DDBJ whole genome shotgun (WGS) entry which is preliminary data.</text>
</comment>
<protein>
    <submittedName>
        <fullName evidence="3">Alpha/beta hydrolase fold protein</fullName>
    </submittedName>
</protein>
<dbReference type="GO" id="GO:0046464">
    <property type="term" value="P:acylglycerol catabolic process"/>
    <property type="evidence" value="ECO:0007669"/>
    <property type="project" value="TreeGrafter"/>
</dbReference>
<dbReference type="InterPro" id="IPR000073">
    <property type="entry name" value="AB_hydrolase_1"/>
</dbReference>
<dbReference type="Gene3D" id="3.40.50.1820">
    <property type="entry name" value="alpha/beta hydrolase"/>
    <property type="match status" value="1"/>
</dbReference>
<dbReference type="AlphaFoldDB" id="W9BL69"/>
<dbReference type="SUPFAM" id="SSF53474">
    <property type="entry name" value="alpha/beta-Hydrolases"/>
    <property type="match status" value="1"/>
</dbReference>
<organism evidence="3 4">
    <name type="scientific">Mycolicibacterium cosmeticum</name>
    <dbReference type="NCBI Taxonomy" id="258533"/>
    <lineage>
        <taxon>Bacteria</taxon>
        <taxon>Bacillati</taxon>
        <taxon>Actinomycetota</taxon>
        <taxon>Actinomycetes</taxon>
        <taxon>Mycobacteriales</taxon>
        <taxon>Mycobacteriaceae</taxon>
        <taxon>Mycolicibacterium</taxon>
    </lineage>
</organism>
<dbReference type="RefSeq" id="WP_036400751.1">
    <property type="nucleotide sequence ID" value="NZ_CCBB010000003.1"/>
</dbReference>
<keyword evidence="3" id="KW-0378">Hydrolase</keyword>
<dbReference type="InterPro" id="IPR050266">
    <property type="entry name" value="AB_hydrolase_sf"/>
</dbReference>
<evidence type="ECO:0000313" key="4">
    <source>
        <dbReference type="Proteomes" id="UP000028870"/>
    </source>
</evidence>
<dbReference type="STRING" id="258533.BN977_03950"/>
<reference evidence="3" key="2">
    <citation type="submission" date="2014-03" db="EMBL/GenBank/DDBJ databases">
        <authorList>
            <person name="Urmite Genomes"/>
        </authorList>
    </citation>
    <scope>NUCLEOTIDE SEQUENCE</scope>
    <source>
        <strain evidence="3">DSM 44829</strain>
    </source>
</reference>
<dbReference type="EMBL" id="CCBB010000003">
    <property type="protein sequence ID" value="CDO09130.1"/>
    <property type="molecule type" value="Genomic_DNA"/>
</dbReference>
<dbReference type="InterPro" id="IPR029058">
    <property type="entry name" value="AB_hydrolase_fold"/>
</dbReference>
<dbReference type="GO" id="GO:0016020">
    <property type="term" value="C:membrane"/>
    <property type="evidence" value="ECO:0007669"/>
    <property type="project" value="TreeGrafter"/>
</dbReference>
<accession>W9BL69</accession>
<name>W9BL69_MYCCO</name>
<dbReference type="Pfam" id="PF00561">
    <property type="entry name" value="Abhydrolase_1"/>
    <property type="match status" value="1"/>
</dbReference>
<dbReference type="PROSITE" id="PS51318">
    <property type="entry name" value="TAT"/>
    <property type="match status" value="1"/>
</dbReference>
<dbReference type="PANTHER" id="PTHR43798">
    <property type="entry name" value="MONOACYLGLYCEROL LIPASE"/>
    <property type="match status" value="1"/>
</dbReference>